<evidence type="ECO:0000256" key="4">
    <source>
        <dbReference type="ARBA" id="ARBA00022833"/>
    </source>
</evidence>
<comment type="caution">
    <text evidence="8">The sequence shown here is derived from an EMBL/GenBank/DDBJ whole genome shotgun (WGS) entry which is preliminary data.</text>
</comment>
<evidence type="ECO:0000256" key="5">
    <source>
        <dbReference type="ARBA" id="ARBA00023239"/>
    </source>
</evidence>
<evidence type="ECO:0000313" key="8">
    <source>
        <dbReference type="EMBL" id="OMH39869.1"/>
    </source>
</evidence>
<comment type="similarity">
    <text evidence="1">Belongs to the beta-class carbonic anhydrase family.</text>
</comment>
<dbReference type="InterPro" id="IPR001765">
    <property type="entry name" value="Carbonic_anhydrase"/>
</dbReference>
<organism evidence="8 9">
    <name type="scientific">Desulfurobacterium indicum</name>
    <dbReference type="NCBI Taxonomy" id="1914305"/>
    <lineage>
        <taxon>Bacteria</taxon>
        <taxon>Pseudomonadati</taxon>
        <taxon>Aquificota</taxon>
        <taxon>Aquificia</taxon>
        <taxon>Desulfurobacteriales</taxon>
        <taxon>Desulfurobacteriaceae</taxon>
        <taxon>Desulfurobacterium</taxon>
    </lineage>
</organism>
<feature type="binding site" evidence="7">
    <location>
        <position position="45"/>
    </location>
    <ligand>
        <name>Zn(2+)</name>
        <dbReference type="ChEBI" id="CHEBI:29105"/>
    </ligand>
</feature>
<dbReference type="STRING" id="1914305.BLW93_08280"/>
<dbReference type="InterPro" id="IPR036874">
    <property type="entry name" value="Carbonic_anhydrase_sf"/>
</dbReference>
<dbReference type="Gene3D" id="3.40.1050.10">
    <property type="entry name" value="Carbonic anhydrase"/>
    <property type="match status" value="1"/>
</dbReference>
<evidence type="ECO:0000256" key="1">
    <source>
        <dbReference type="ARBA" id="ARBA00006217"/>
    </source>
</evidence>
<evidence type="ECO:0000256" key="7">
    <source>
        <dbReference type="PIRSR" id="PIRSR601765-1"/>
    </source>
</evidence>
<evidence type="ECO:0000313" key="9">
    <source>
        <dbReference type="Proteomes" id="UP000187408"/>
    </source>
</evidence>
<dbReference type="EC" id="4.2.1.1" evidence="2"/>
<reference evidence="8" key="1">
    <citation type="submission" date="2016-10" db="EMBL/GenBank/DDBJ databases">
        <title>Genome sequence of a sulfur-reducing bacterium Desulfurobacterium indicum K6013.</title>
        <authorList>
            <person name="Cao J."/>
            <person name="Shao Z."/>
            <person name="Alain K."/>
            <person name="Jebbar M."/>
        </authorList>
    </citation>
    <scope>NUCLEOTIDE SEQUENCE [LARGE SCALE GENOMIC DNA]</scope>
    <source>
        <strain evidence="8">K6013</strain>
    </source>
</reference>
<name>A0A1R1MJD4_9BACT</name>
<keyword evidence="9" id="KW-1185">Reference proteome</keyword>
<gene>
    <name evidence="8" type="ORF">BLW93_08280</name>
</gene>
<dbReference type="PANTHER" id="PTHR11002">
    <property type="entry name" value="CARBONIC ANHYDRASE"/>
    <property type="match status" value="1"/>
</dbReference>
<dbReference type="GO" id="GO:0004089">
    <property type="term" value="F:carbonate dehydratase activity"/>
    <property type="evidence" value="ECO:0007669"/>
    <property type="project" value="UniProtKB-EC"/>
</dbReference>
<dbReference type="AlphaFoldDB" id="A0A1R1MJD4"/>
<evidence type="ECO:0000256" key="2">
    <source>
        <dbReference type="ARBA" id="ARBA00012925"/>
    </source>
</evidence>
<dbReference type="GO" id="GO:0008270">
    <property type="term" value="F:zinc ion binding"/>
    <property type="evidence" value="ECO:0007669"/>
    <property type="project" value="InterPro"/>
</dbReference>
<keyword evidence="3 7" id="KW-0479">Metal-binding</keyword>
<keyword evidence="5" id="KW-0456">Lyase</keyword>
<dbReference type="SMR" id="A0A1R1MJD4"/>
<comment type="cofactor">
    <cofactor evidence="7">
        <name>Zn(2+)</name>
        <dbReference type="ChEBI" id="CHEBI:29105"/>
    </cofactor>
    <text evidence="7">Binds 1 zinc ion per subunit.</text>
</comment>
<dbReference type="EMBL" id="MOEN01000043">
    <property type="protein sequence ID" value="OMH39869.1"/>
    <property type="molecule type" value="Genomic_DNA"/>
</dbReference>
<dbReference type="Proteomes" id="UP000187408">
    <property type="component" value="Unassembled WGS sequence"/>
</dbReference>
<comment type="catalytic activity">
    <reaction evidence="6">
        <text>hydrogencarbonate + H(+) = CO2 + H2O</text>
        <dbReference type="Rhea" id="RHEA:10748"/>
        <dbReference type="ChEBI" id="CHEBI:15377"/>
        <dbReference type="ChEBI" id="CHEBI:15378"/>
        <dbReference type="ChEBI" id="CHEBI:16526"/>
        <dbReference type="ChEBI" id="CHEBI:17544"/>
        <dbReference type="EC" id="4.2.1.1"/>
    </reaction>
</comment>
<evidence type="ECO:0000256" key="3">
    <source>
        <dbReference type="ARBA" id="ARBA00022723"/>
    </source>
</evidence>
<dbReference type="Pfam" id="PF00484">
    <property type="entry name" value="Pro_CA"/>
    <property type="match status" value="1"/>
</dbReference>
<dbReference type="RefSeq" id="WP_076713620.1">
    <property type="nucleotide sequence ID" value="NZ_MOEN01000043.1"/>
</dbReference>
<proteinExistence type="inferred from homology"/>
<protein>
    <recommendedName>
        <fullName evidence="2">carbonic anhydrase</fullName>
        <ecNumber evidence="2">4.2.1.1</ecNumber>
    </recommendedName>
</protein>
<dbReference type="PANTHER" id="PTHR11002:SF76">
    <property type="entry name" value="CARBONIC ANHYDRASE"/>
    <property type="match status" value="1"/>
</dbReference>
<evidence type="ECO:0000256" key="6">
    <source>
        <dbReference type="ARBA" id="ARBA00048348"/>
    </source>
</evidence>
<feature type="binding site" evidence="7">
    <location>
        <position position="43"/>
    </location>
    <ligand>
        <name>Zn(2+)</name>
        <dbReference type="ChEBI" id="CHEBI:29105"/>
    </ligand>
</feature>
<dbReference type="OrthoDB" id="9792260at2"/>
<dbReference type="SMART" id="SM00947">
    <property type="entry name" value="Pro_CA"/>
    <property type="match status" value="1"/>
</dbReference>
<keyword evidence="4 7" id="KW-0862">Zinc</keyword>
<feature type="binding site" evidence="7">
    <location>
        <position position="95"/>
    </location>
    <ligand>
        <name>Zn(2+)</name>
        <dbReference type="ChEBI" id="CHEBI:29105"/>
    </ligand>
</feature>
<dbReference type="SUPFAM" id="SSF53056">
    <property type="entry name" value="beta-carbonic anhydrase, cab"/>
    <property type="match status" value="1"/>
</dbReference>
<feature type="binding site" evidence="7">
    <location>
        <position position="98"/>
    </location>
    <ligand>
        <name>Zn(2+)</name>
        <dbReference type="ChEBI" id="CHEBI:29105"/>
    </ligand>
</feature>
<sequence>MEVQKAILKTLIEGNNRWVSSHDKFYFEPFIECQHPLITMVSCSDARVHSTIFFEDPTDKIFLVTNIGNQIAPSKGSIDFGVYCLKTPILLILGHTKCGAIKTALNDYSSVPRDTKNTLDHLHIPLSMVKRSDNFEKMWLEGVEKNVDYQVSEAMKMYGHIVESGKLTIIGAVYDFTNAYGKGYGRVIIRNINGKNDKTHIKNHPILKNLPEKIKEKALL</sequence>
<accession>A0A1R1MJD4</accession>